<feature type="chain" id="PRO_5001695108" evidence="3">
    <location>
        <begin position="22"/>
        <end position="814"/>
    </location>
</feature>
<evidence type="ECO:0000256" key="2">
    <source>
        <dbReference type="ARBA" id="ARBA00022803"/>
    </source>
</evidence>
<dbReference type="Proteomes" id="UP000027432">
    <property type="component" value="Unassembled WGS sequence"/>
</dbReference>
<dbReference type="STRING" id="1353537.TP2_11950"/>
<dbReference type="RefSeq" id="WP_038079053.1">
    <property type="nucleotide sequence ID" value="NZ_AUND01000038.1"/>
</dbReference>
<gene>
    <name evidence="4" type="ORF">TP2_11950</name>
</gene>
<protein>
    <submittedName>
        <fullName evidence="4">Uncharacterized protein</fullName>
    </submittedName>
</protein>
<dbReference type="Gene3D" id="1.25.40.10">
    <property type="entry name" value="Tetratricopeptide repeat domain"/>
    <property type="match status" value="4"/>
</dbReference>
<comment type="caution">
    <text evidence="4">The sequence shown here is derived from an EMBL/GenBank/DDBJ whole genome shotgun (WGS) entry which is preliminary data.</text>
</comment>
<keyword evidence="3" id="KW-0732">Signal</keyword>
<evidence type="ECO:0000256" key="3">
    <source>
        <dbReference type="SAM" id="SignalP"/>
    </source>
</evidence>
<evidence type="ECO:0000256" key="1">
    <source>
        <dbReference type="ARBA" id="ARBA00022737"/>
    </source>
</evidence>
<keyword evidence="5" id="KW-1185">Reference proteome</keyword>
<dbReference type="SUPFAM" id="SSF48452">
    <property type="entry name" value="TPR-like"/>
    <property type="match status" value="3"/>
</dbReference>
<accession>A0A074JQI6</accession>
<dbReference type="EMBL" id="AUND01000038">
    <property type="protein sequence ID" value="KEO51602.1"/>
    <property type="molecule type" value="Genomic_DNA"/>
</dbReference>
<proteinExistence type="predicted"/>
<dbReference type="SMART" id="SM00028">
    <property type="entry name" value="TPR"/>
    <property type="match status" value="7"/>
</dbReference>
<organism evidence="4 5">
    <name type="scientific">Thioclava pacifica DSM 10166</name>
    <dbReference type="NCBI Taxonomy" id="1353537"/>
    <lineage>
        <taxon>Bacteria</taxon>
        <taxon>Pseudomonadati</taxon>
        <taxon>Pseudomonadota</taxon>
        <taxon>Alphaproteobacteria</taxon>
        <taxon>Rhodobacterales</taxon>
        <taxon>Paracoccaceae</taxon>
        <taxon>Thioclava</taxon>
    </lineage>
</organism>
<dbReference type="Pfam" id="PF14559">
    <property type="entry name" value="TPR_19"/>
    <property type="match status" value="3"/>
</dbReference>
<dbReference type="Pfam" id="PF13432">
    <property type="entry name" value="TPR_16"/>
    <property type="match status" value="3"/>
</dbReference>
<dbReference type="AlphaFoldDB" id="A0A074JQI6"/>
<dbReference type="InterPro" id="IPR051012">
    <property type="entry name" value="CellSynth/LPSAsmb/PSIAsmb"/>
</dbReference>
<evidence type="ECO:0000313" key="4">
    <source>
        <dbReference type="EMBL" id="KEO51602.1"/>
    </source>
</evidence>
<dbReference type="InterPro" id="IPR019734">
    <property type="entry name" value="TPR_rpt"/>
</dbReference>
<reference evidence="4 5" key="1">
    <citation type="submission" date="2013-07" db="EMBL/GenBank/DDBJ databases">
        <title>Thioclava pacifica DSM 10166 Genome Sequencing.</title>
        <authorList>
            <person name="Lai Q."/>
            <person name="Shao Z."/>
        </authorList>
    </citation>
    <scope>NUCLEOTIDE SEQUENCE [LARGE SCALE GENOMIC DNA]</scope>
    <source>
        <strain evidence="4 5">DSM 10166</strain>
    </source>
</reference>
<name>A0A074JQI6_9RHOB</name>
<evidence type="ECO:0000313" key="5">
    <source>
        <dbReference type="Proteomes" id="UP000027432"/>
    </source>
</evidence>
<dbReference type="InterPro" id="IPR011990">
    <property type="entry name" value="TPR-like_helical_dom_sf"/>
</dbReference>
<dbReference type="eggNOG" id="COG0457">
    <property type="taxonomic scope" value="Bacteria"/>
</dbReference>
<keyword evidence="1" id="KW-0677">Repeat</keyword>
<dbReference type="PANTHER" id="PTHR45586:SF1">
    <property type="entry name" value="LIPOPOLYSACCHARIDE ASSEMBLY PROTEIN B"/>
    <property type="match status" value="1"/>
</dbReference>
<sequence>MSQPFSARSAALLLCAGLALAGCKSKQEKAEEFYRSAEALLAQGDVPRALVELRNVFDYDGSHQQARRLYADILLQQGRLQEAYSQYLRLSEQYPDLADIHRILAELSLRSGNLTGARDQTRRTLELLPDDPGARAVSVALSLRAAMARSDRSAYPEIAQEAKRLTEEAPDVPTAWHVLIDARNAAGDRAGALDALDAALAREPKQYRLQVLRLELLSALNRTDKIGAQLETMQKLFPDDPKTRTALVAWYVLRDDPEGAARFLRRLATDPQSQTEGYVDLVRFLARARGAEAAARELDALIAESQGNPNEAIFTAMRADLAFRAGRKEDALARMKALLAHLPEGEERARMQVAYARMLEAAGETGAARTEIETVLTADPLNVPALQQRASWAIASDHFDTAIVDLRTALQQDPTNPDTLTLMAEADLREGAPDLARARFAQAYEAANHAAPEAIRYADFLLSQDRGKAAGDLLAEAAQRNPGSPGILQRQADLALKDNDWPQAHAIADQLAALDLPETQALAQSIRAAILMGRGRTDNAIETLKSLADANGGGDAAVAAVVQAQIGAGRAGAARAYLDEQLAQRPEDRGLRMLSANLAAMLGDPQSAEAGLRDLMTEAPEDPAPARQLYRLLAAQGKEAAAAEVIAEALKSAPHADPLLLLYRARSEEKSGDFDAAIATYEDLYARDSGDLIVANNLASLLSQHRDDEASLERAARIAKRFRERPEPAFKDTYGWAEYRLGDYKTAKPLLAAAAAGMPEVALAQYHYAMVLAATGARDDAARVLEQAIALAGDALPAQMADAPSTLAKLRETR</sequence>
<feature type="signal peptide" evidence="3">
    <location>
        <begin position="1"/>
        <end position="21"/>
    </location>
</feature>
<keyword evidence="2" id="KW-0802">TPR repeat</keyword>
<dbReference type="PANTHER" id="PTHR45586">
    <property type="entry name" value="TPR REPEAT-CONTAINING PROTEIN PA4667"/>
    <property type="match status" value="1"/>
</dbReference>